<name>A0A151LY80_ALLMI</name>
<feature type="region of interest" description="Disordered" evidence="1">
    <location>
        <begin position="1"/>
        <end position="66"/>
    </location>
</feature>
<reference evidence="2 3" key="1">
    <citation type="journal article" date="2012" name="Genome Biol.">
        <title>Sequencing three crocodilian genomes to illuminate the evolution of archosaurs and amniotes.</title>
        <authorList>
            <person name="St John J.A."/>
            <person name="Braun E.L."/>
            <person name="Isberg S.R."/>
            <person name="Miles L.G."/>
            <person name="Chong A.Y."/>
            <person name="Gongora J."/>
            <person name="Dalzell P."/>
            <person name="Moran C."/>
            <person name="Bed'hom B."/>
            <person name="Abzhanov A."/>
            <person name="Burgess S.C."/>
            <person name="Cooksey A.M."/>
            <person name="Castoe T.A."/>
            <person name="Crawford N.G."/>
            <person name="Densmore L.D."/>
            <person name="Drew J.C."/>
            <person name="Edwards S.V."/>
            <person name="Faircloth B.C."/>
            <person name="Fujita M.K."/>
            <person name="Greenwold M.J."/>
            <person name="Hoffmann F.G."/>
            <person name="Howard J.M."/>
            <person name="Iguchi T."/>
            <person name="Janes D.E."/>
            <person name="Khan S.Y."/>
            <person name="Kohno S."/>
            <person name="de Koning A.J."/>
            <person name="Lance S.L."/>
            <person name="McCarthy F.M."/>
            <person name="McCormack J.E."/>
            <person name="Merchant M.E."/>
            <person name="Peterson D.G."/>
            <person name="Pollock D.D."/>
            <person name="Pourmand N."/>
            <person name="Raney B.J."/>
            <person name="Roessler K.A."/>
            <person name="Sanford J.R."/>
            <person name="Sawyer R.H."/>
            <person name="Schmidt C.J."/>
            <person name="Triplett E.W."/>
            <person name="Tuberville T.D."/>
            <person name="Venegas-Anaya M."/>
            <person name="Howard J.T."/>
            <person name="Jarvis E.D."/>
            <person name="Guillette L.J.Jr."/>
            <person name="Glenn T.C."/>
            <person name="Green R.E."/>
            <person name="Ray D.A."/>
        </authorList>
    </citation>
    <scope>NUCLEOTIDE SEQUENCE [LARGE SCALE GENOMIC DNA]</scope>
    <source>
        <strain evidence="2">KSC_2009_1</strain>
    </source>
</reference>
<evidence type="ECO:0000256" key="1">
    <source>
        <dbReference type="SAM" id="MobiDB-lite"/>
    </source>
</evidence>
<dbReference type="EMBL" id="AKHW03007058">
    <property type="protein sequence ID" value="KYO17217.1"/>
    <property type="molecule type" value="Genomic_DNA"/>
</dbReference>
<feature type="compositionally biased region" description="Basic and acidic residues" evidence="1">
    <location>
        <begin position="38"/>
        <end position="66"/>
    </location>
</feature>
<dbReference type="AlphaFoldDB" id="A0A151LY80"/>
<feature type="compositionally biased region" description="Basic and acidic residues" evidence="1">
    <location>
        <begin position="1"/>
        <end position="15"/>
    </location>
</feature>
<evidence type="ECO:0000313" key="3">
    <source>
        <dbReference type="Proteomes" id="UP000050525"/>
    </source>
</evidence>
<sequence>MTDKQESSDKEERKPCQPSKGGKKPKPAQQEGKVPDGQLEKKEQKQEKKARDQEVWVGVGRREGNV</sequence>
<organism evidence="2 3">
    <name type="scientific">Alligator mississippiensis</name>
    <name type="common">American alligator</name>
    <dbReference type="NCBI Taxonomy" id="8496"/>
    <lineage>
        <taxon>Eukaryota</taxon>
        <taxon>Metazoa</taxon>
        <taxon>Chordata</taxon>
        <taxon>Craniata</taxon>
        <taxon>Vertebrata</taxon>
        <taxon>Euteleostomi</taxon>
        <taxon>Archelosauria</taxon>
        <taxon>Archosauria</taxon>
        <taxon>Crocodylia</taxon>
        <taxon>Alligatoridae</taxon>
        <taxon>Alligatorinae</taxon>
        <taxon>Alligator</taxon>
    </lineage>
</organism>
<gene>
    <name evidence="2" type="ORF">Y1Q_0006628</name>
</gene>
<proteinExistence type="predicted"/>
<evidence type="ECO:0000313" key="2">
    <source>
        <dbReference type="EMBL" id="KYO17217.1"/>
    </source>
</evidence>
<comment type="caution">
    <text evidence="2">The sequence shown here is derived from an EMBL/GenBank/DDBJ whole genome shotgun (WGS) entry which is preliminary data.</text>
</comment>
<accession>A0A151LY80</accession>
<dbReference type="Proteomes" id="UP000050525">
    <property type="component" value="Unassembled WGS sequence"/>
</dbReference>
<keyword evidence="3" id="KW-1185">Reference proteome</keyword>
<protein>
    <submittedName>
        <fullName evidence="2">Uncharacterized protein</fullName>
    </submittedName>
</protein>